<evidence type="ECO:0000313" key="2">
    <source>
        <dbReference type="EMBL" id="CAA3011494.1"/>
    </source>
</evidence>
<evidence type="ECO:0000256" key="1">
    <source>
        <dbReference type="SAM" id="SignalP"/>
    </source>
</evidence>
<feature type="chain" id="PRO_5035820458" description="Secreted protein" evidence="1">
    <location>
        <begin position="26"/>
        <end position="94"/>
    </location>
</feature>
<protein>
    <recommendedName>
        <fullName evidence="4">Secreted protein</fullName>
    </recommendedName>
</protein>
<comment type="caution">
    <text evidence="2">The sequence shown here is derived from an EMBL/GenBank/DDBJ whole genome shotgun (WGS) entry which is preliminary data.</text>
</comment>
<name>A0A8S0U2A8_OLEEU</name>
<dbReference type="Gramene" id="OE9A066765T1">
    <property type="protein sequence ID" value="OE9A066765C1"/>
    <property type="gene ID" value="OE9A066765"/>
</dbReference>
<evidence type="ECO:0000313" key="3">
    <source>
        <dbReference type="Proteomes" id="UP000594638"/>
    </source>
</evidence>
<keyword evidence="1" id="KW-0732">Signal</keyword>
<reference evidence="2 3" key="1">
    <citation type="submission" date="2019-12" db="EMBL/GenBank/DDBJ databases">
        <authorList>
            <person name="Alioto T."/>
            <person name="Alioto T."/>
            <person name="Gomez Garrido J."/>
        </authorList>
    </citation>
    <scope>NUCLEOTIDE SEQUENCE [LARGE SCALE GENOMIC DNA]</scope>
</reference>
<dbReference type="Proteomes" id="UP000594638">
    <property type="component" value="Unassembled WGS sequence"/>
</dbReference>
<proteinExistence type="predicted"/>
<dbReference type="EMBL" id="CACTIH010007370">
    <property type="protein sequence ID" value="CAA3011494.1"/>
    <property type="molecule type" value="Genomic_DNA"/>
</dbReference>
<dbReference type="AlphaFoldDB" id="A0A8S0U2A8"/>
<gene>
    <name evidence="2" type="ORF">OLEA9_A066765</name>
</gene>
<keyword evidence="3" id="KW-1185">Reference proteome</keyword>
<organism evidence="2 3">
    <name type="scientific">Olea europaea subsp. europaea</name>
    <dbReference type="NCBI Taxonomy" id="158383"/>
    <lineage>
        <taxon>Eukaryota</taxon>
        <taxon>Viridiplantae</taxon>
        <taxon>Streptophyta</taxon>
        <taxon>Embryophyta</taxon>
        <taxon>Tracheophyta</taxon>
        <taxon>Spermatophyta</taxon>
        <taxon>Magnoliopsida</taxon>
        <taxon>eudicotyledons</taxon>
        <taxon>Gunneridae</taxon>
        <taxon>Pentapetalae</taxon>
        <taxon>asterids</taxon>
        <taxon>lamiids</taxon>
        <taxon>Lamiales</taxon>
        <taxon>Oleaceae</taxon>
        <taxon>Oleeae</taxon>
        <taxon>Olea</taxon>
    </lineage>
</organism>
<accession>A0A8S0U2A8</accession>
<evidence type="ECO:0008006" key="4">
    <source>
        <dbReference type="Google" id="ProtNLM"/>
    </source>
</evidence>
<feature type="signal peptide" evidence="1">
    <location>
        <begin position="1"/>
        <end position="25"/>
    </location>
</feature>
<sequence>MSKVRQGRRLIFSHLWAVLGHYVQAMSGTRPVADATGTLPNFHVFLRIFLDTVCRQCSGRVRATPGMQPDFQAFVGSFWDTVCRPCPGCGRDAA</sequence>